<dbReference type="HAMAP" id="MF_00163">
    <property type="entry name" value="Pep_deformylase"/>
    <property type="match status" value="1"/>
</dbReference>
<dbReference type="InterPro" id="IPR023635">
    <property type="entry name" value="Peptide_deformylase"/>
</dbReference>
<dbReference type="InterPro" id="IPR036821">
    <property type="entry name" value="Peptide_deformylase_sf"/>
</dbReference>
<evidence type="ECO:0000256" key="2">
    <source>
        <dbReference type="ARBA" id="ARBA00022723"/>
    </source>
</evidence>
<proteinExistence type="inferred from homology"/>
<dbReference type="GO" id="GO:0042586">
    <property type="term" value="F:peptide deformylase activity"/>
    <property type="evidence" value="ECO:0007669"/>
    <property type="project" value="InterPro"/>
</dbReference>
<dbReference type="AlphaFoldDB" id="A0A381QSR4"/>
<evidence type="ECO:0000313" key="5">
    <source>
        <dbReference type="EMBL" id="SUZ82401.1"/>
    </source>
</evidence>
<dbReference type="SUPFAM" id="SSF56420">
    <property type="entry name" value="Peptide deformylase"/>
    <property type="match status" value="1"/>
</dbReference>
<dbReference type="NCBIfam" id="NF001159">
    <property type="entry name" value="PRK00150.1-3"/>
    <property type="match status" value="1"/>
</dbReference>
<dbReference type="FunFam" id="3.90.45.10:FF:000003">
    <property type="entry name" value="Peptide deformylase"/>
    <property type="match status" value="1"/>
</dbReference>
<dbReference type="EMBL" id="UINC01001505">
    <property type="protein sequence ID" value="SUZ82401.1"/>
    <property type="molecule type" value="Genomic_DNA"/>
</dbReference>
<gene>
    <name evidence="5" type="ORF">METZ01_LOCUS35255</name>
</gene>
<keyword evidence="2" id="KW-0479">Metal-binding</keyword>
<evidence type="ECO:0000256" key="4">
    <source>
        <dbReference type="ARBA" id="ARBA00022917"/>
    </source>
</evidence>
<dbReference type="CDD" id="cd00487">
    <property type="entry name" value="Pep_deformylase"/>
    <property type="match status" value="1"/>
</dbReference>
<dbReference type="PIRSF" id="PIRSF004749">
    <property type="entry name" value="Pep_def"/>
    <property type="match status" value="1"/>
</dbReference>
<dbReference type="NCBIfam" id="TIGR00079">
    <property type="entry name" value="pept_deformyl"/>
    <property type="match status" value="1"/>
</dbReference>
<dbReference type="PANTHER" id="PTHR10458">
    <property type="entry name" value="PEPTIDE DEFORMYLASE"/>
    <property type="match status" value="1"/>
</dbReference>
<evidence type="ECO:0008006" key="6">
    <source>
        <dbReference type="Google" id="ProtNLM"/>
    </source>
</evidence>
<accession>A0A381QSR4</accession>
<sequence length="187" mass="21530">MIRPIVAYGNPILNQPSSKVDIENEDISNLIVDLWETMHNANGVGLAAPQIGVLKQIFITDFDYFKEEESFNKSEIEKFQQVFINPIITDEYGENFLFSEGCLSIPDILEELSRKNTIKIEFLDEKFNPKKITCSGVIARVIQHEYDHLKGILFTDRISSLRKREIKGKLDIISAGDFEPNYKMSFY</sequence>
<evidence type="ECO:0000256" key="1">
    <source>
        <dbReference type="ARBA" id="ARBA00010759"/>
    </source>
</evidence>
<reference evidence="5" key="1">
    <citation type="submission" date="2018-05" db="EMBL/GenBank/DDBJ databases">
        <authorList>
            <person name="Lanie J.A."/>
            <person name="Ng W.-L."/>
            <person name="Kazmierczak K.M."/>
            <person name="Andrzejewski T.M."/>
            <person name="Davidsen T.M."/>
            <person name="Wayne K.J."/>
            <person name="Tettelin H."/>
            <person name="Glass J.I."/>
            <person name="Rusch D."/>
            <person name="Podicherti R."/>
            <person name="Tsui H.-C.T."/>
            <person name="Winkler M.E."/>
        </authorList>
    </citation>
    <scope>NUCLEOTIDE SEQUENCE</scope>
</reference>
<name>A0A381QSR4_9ZZZZ</name>
<organism evidence="5">
    <name type="scientific">marine metagenome</name>
    <dbReference type="NCBI Taxonomy" id="408172"/>
    <lineage>
        <taxon>unclassified sequences</taxon>
        <taxon>metagenomes</taxon>
        <taxon>ecological metagenomes</taxon>
    </lineage>
</organism>
<dbReference type="Pfam" id="PF01327">
    <property type="entry name" value="Pep_deformylase"/>
    <property type="match status" value="1"/>
</dbReference>
<comment type="similarity">
    <text evidence="1">Belongs to the polypeptide deformylase family.</text>
</comment>
<protein>
    <recommendedName>
        <fullName evidence="6">Peptide deformylase</fullName>
    </recommendedName>
</protein>
<keyword evidence="4" id="KW-0648">Protein biosynthesis</keyword>
<dbReference type="PRINTS" id="PR01576">
    <property type="entry name" value="PDEFORMYLASE"/>
</dbReference>
<keyword evidence="3" id="KW-0378">Hydrolase</keyword>
<dbReference type="PANTHER" id="PTHR10458:SF22">
    <property type="entry name" value="PEPTIDE DEFORMYLASE"/>
    <property type="match status" value="1"/>
</dbReference>
<dbReference type="GO" id="GO:0046872">
    <property type="term" value="F:metal ion binding"/>
    <property type="evidence" value="ECO:0007669"/>
    <property type="project" value="UniProtKB-KW"/>
</dbReference>
<dbReference type="GO" id="GO:0005739">
    <property type="term" value="C:mitochondrion"/>
    <property type="evidence" value="ECO:0007669"/>
    <property type="project" value="UniProtKB-ARBA"/>
</dbReference>
<feature type="non-terminal residue" evidence="5">
    <location>
        <position position="1"/>
    </location>
</feature>
<dbReference type="Gene3D" id="3.90.45.10">
    <property type="entry name" value="Peptide deformylase"/>
    <property type="match status" value="1"/>
</dbReference>
<feature type="non-terminal residue" evidence="5">
    <location>
        <position position="187"/>
    </location>
</feature>
<dbReference type="GO" id="GO:0006412">
    <property type="term" value="P:translation"/>
    <property type="evidence" value="ECO:0007669"/>
    <property type="project" value="UniProtKB-KW"/>
</dbReference>
<evidence type="ECO:0000256" key="3">
    <source>
        <dbReference type="ARBA" id="ARBA00022801"/>
    </source>
</evidence>